<evidence type="ECO:0000313" key="3">
    <source>
        <dbReference type="Proteomes" id="UP001153954"/>
    </source>
</evidence>
<evidence type="ECO:0000313" key="2">
    <source>
        <dbReference type="EMBL" id="CAH2095675.1"/>
    </source>
</evidence>
<reference evidence="2" key="1">
    <citation type="submission" date="2022-03" db="EMBL/GenBank/DDBJ databases">
        <authorList>
            <person name="Tunstrom K."/>
        </authorList>
    </citation>
    <scope>NUCLEOTIDE SEQUENCE</scope>
</reference>
<dbReference type="EMBL" id="CAKOGL010000015">
    <property type="protein sequence ID" value="CAH2095675.1"/>
    <property type="molecule type" value="Genomic_DNA"/>
</dbReference>
<dbReference type="AlphaFoldDB" id="A0AAU9UFU7"/>
<comment type="caution">
    <text evidence="2">The sequence shown here is derived from an EMBL/GenBank/DDBJ whole genome shotgun (WGS) entry which is preliminary data.</text>
</comment>
<dbReference type="InterPro" id="IPR036691">
    <property type="entry name" value="Endo/exonu/phosph_ase_sf"/>
</dbReference>
<keyword evidence="3" id="KW-1185">Reference proteome</keyword>
<gene>
    <name evidence="2" type="ORF">EEDITHA_LOCUS11101</name>
</gene>
<dbReference type="Proteomes" id="UP001153954">
    <property type="component" value="Unassembled WGS sequence"/>
</dbReference>
<dbReference type="SUPFAM" id="SSF56219">
    <property type="entry name" value="DNase I-like"/>
    <property type="match status" value="1"/>
</dbReference>
<dbReference type="InterPro" id="IPR005135">
    <property type="entry name" value="Endo/exonuclease/phosphatase"/>
</dbReference>
<sequence>MPDEDPPPPEELAKLVSHCESTLELRVATDCNGHYPLWGIQFSNERGRQLVEYLFTTNLNILNVGSEPTFVTRRCKTIVDITLATEGVSNIISNWHVSREASCSDHRWIRFNIEVNTHNPSPRRKSRKTDPALFKTMMESRVKEVVFPERLVRIDNIEKQVTCVHDAIVTCYHAACPLTTPPSGKPKAQPWWRPELERLRTKERRYLNRAMNTGADSDWDHYRDCKRKYKKRIRYRSSGSWRNYTTGIKCQNQANRVRKVLSNQPKQILGSLRRPDDTFTGSPEEAERLLLETYFPDCDIFQNMEWKEESTNASEVN</sequence>
<dbReference type="Pfam" id="PF14529">
    <property type="entry name" value="Exo_endo_phos_2"/>
    <property type="match status" value="1"/>
</dbReference>
<accession>A0AAU9UFU7</accession>
<proteinExistence type="predicted"/>
<protein>
    <recommendedName>
        <fullName evidence="1">Endonuclease/exonuclease/phosphatase domain-containing protein</fullName>
    </recommendedName>
</protein>
<evidence type="ECO:0000259" key="1">
    <source>
        <dbReference type="Pfam" id="PF14529"/>
    </source>
</evidence>
<organism evidence="2 3">
    <name type="scientific">Euphydryas editha</name>
    <name type="common">Edith's checkerspot</name>
    <dbReference type="NCBI Taxonomy" id="104508"/>
    <lineage>
        <taxon>Eukaryota</taxon>
        <taxon>Metazoa</taxon>
        <taxon>Ecdysozoa</taxon>
        <taxon>Arthropoda</taxon>
        <taxon>Hexapoda</taxon>
        <taxon>Insecta</taxon>
        <taxon>Pterygota</taxon>
        <taxon>Neoptera</taxon>
        <taxon>Endopterygota</taxon>
        <taxon>Lepidoptera</taxon>
        <taxon>Glossata</taxon>
        <taxon>Ditrysia</taxon>
        <taxon>Papilionoidea</taxon>
        <taxon>Nymphalidae</taxon>
        <taxon>Nymphalinae</taxon>
        <taxon>Euphydryas</taxon>
    </lineage>
</organism>
<dbReference type="GO" id="GO:0003824">
    <property type="term" value="F:catalytic activity"/>
    <property type="evidence" value="ECO:0007669"/>
    <property type="project" value="InterPro"/>
</dbReference>
<feature type="domain" description="Endonuclease/exonuclease/phosphatase" evidence="1">
    <location>
        <begin position="10"/>
        <end position="109"/>
    </location>
</feature>
<dbReference type="PANTHER" id="PTHR33273:SF4">
    <property type="entry name" value="ENDONUCLEASE_EXONUCLEASE_PHOSPHATASE DOMAIN-CONTAINING PROTEIN"/>
    <property type="match status" value="1"/>
</dbReference>
<dbReference type="PANTHER" id="PTHR33273">
    <property type="entry name" value="DOMAIN-CONTAINING PROTEIN, PUTATIVE-RELATED"/>
    <property type="match status" value="1"/>
</dbReference>
<dbReference type="Gene3D" id="3.60.10.10">
    <property type="entry name" value="Endonuclease/exonuclease/phosphatase"/>
    <property type="match status" value="1"/>
</dbReference>
<name>A0AAU9UFU7_EUPED</name>